<reference evidence="2" key="1">
    <citation type="submission" date="2021-02" db="EMBL/GenBank/DDBJ databases">
        <authorList>
            <person name="Dougan E. K."/>
            <person name="Rhodes N."/>
            <person name="Thang M."/>
            <person name="Chan C."/>
        </authorList>
    </citation>
    <scope>NUCLEOTIDE SEQUENCE</scope>
</reference>
<feature type="compositionally biased region" description="Basic and acidic residues" evidence="1">
    <location>
        <begin position="14"/>
        <end position="38"/>
    </location>
</feature>
<dbReference type="Proteomes" id="UP000626109">
    <property type="component" value="Unassembled WGS sequence"/>
</dbReference>
<evidence type="ECO:0000256" key="1">
    <source>
        <dbReference type="SAM" id="MobiDB-lite"/>
    </source>
</evidence>
<feature type="region of interest" description="Disordered" evidence="1">
    <location>
        <begin position="1"/>
        <end position="108"/>
    </location>
</feature>
<dbReference type="AlphaFoldDB" id="A0A813K4S6"/>
<feature type="compositionally biased region" description="Basic and acidic residues" evidence="1">
    <location>
        <begin position="81"/>
        <end position="108"/>
    </location>
</feature>
<name>A0A813K4S6_POLGL</name>
<feature type="compositionally biased region" description="Basic and acidic residues" evidence="1">
    <location>
        <begin position="48"/>
        <end position="67"/>
    </location>
</feature>
<proteinExistence type="predicted"/>
<accession>A0A813K4S6</accession>
<protein>
    <submittedName>
        <fullName evidence="2">Uncharacterized protein</fullName>
    </submittedName>
</protein>
<comment type="caution">
    <text evidence="2">The sequence shown here is derived from an EMBL/GenBank/DDBJ whole genome shotgun (WGS) entry which is preliminary data.</text>
</comment>
<feature type="non-terminal residue" evidence="2">
    <location>
        <position position="1"/>
    </location>
</feature>
<dbReference type="EMBL" id="CAJNNW010027948">
    <property type="protein sequence ID" value="CAE8693920.1"/>
    <property type="molecule type" value="Genomic_DNA"/>
</dbReference>
<gene>
    <name evidence="2" type="ORF">PGLA2088_LOCUS28597</name>
</gene>
<sequence length="287" mass="30419">EAVAGAGFGNTGEASRDRGDRDERPRGDQGKSGFDRSAGKGKAAGKGKKGDRDEYRKDTRDEPRSADPRVGGVKTVAEIEAEMKDDGKPRIEKKVRGPEHMGKQPVEAKGDHCEVHKHSGMGCAVVSMDTAAAREALFRYAEIRFGTSAPDNRVKMDIGDVTVQLKRHTDKSTKREVVTDVFVAWGHQQEKDSPLTVDEIAEAFDKLYSEALAAGPGVNQALPAQTAAAAAAAQLTAALAAGQNPMLGMGGRPMVPPPPTHLPQMGQQMPNMAMAGQTAPGSAAAYY</sequence>
<feature type="non-terminal residue" evidence="2">
    <location>
        <position position="287"/>
    </location>
</feature>
<organism evidence="2 3">
    <name type="scientific">Polarella glacialis</name>
    <name type="common">Dinoflagellate</name>
    <dbReference type="NCBI Taxonomy" id="89957"/>
    <lineage>
        <taxon>Eukaryota</taxon>
        <taxon>Sar</taxon>
        <taxon>Alveolata</taxon>
        <taxon>Dinophyceae</taxon>
        <taxon>Suessiales</taxon>
        <taxon>Suessiaceae</taxon>
        <taxon>Polarella</taxon>
    </lineage>
</organism>
<feature type="compositionally biased region" description="Gly residues" evidence="1">
    <location>
        <begin position="1"/>
        <end position="10"/>
    </location>
</feature>
<evidence type="ECO:0000313" key="3">
    <source>
        <dbReference type="Proteomes" id="UP000626109"/>
    </source>
</evidence>
<evidence type="ECO:0000313" key="2">
    <source>
        <dbReference type="EMBL" id="CAE8693920.1"/>
    </source>
</evidence>